<organism evidence="1 2">
    <name type="scientific">Strongyloides papillosus</name>
    <name type="common">Intestinal threadworm</name>
    <dbReference type="NCBI Taxonomy" id="174720"/>
    <lineage>
        <taxon>Eukaryota</taxon>
        <taxon>Metazoa</taxon>
        <taxon>Ecdysozoa</taxon>
        <taxon>Nematoda</taxon>
        <taxon>Chromadorea</taxon>
        <taxon>Rhabditida</taxon>
        <taxon>Tylenchina</taxon>
        <taxon>Panagrolaimomorpha</taxon>
        <taxon>Strongyloidoidea</taxon>
        <taxon>Strongyloididae</taxon>
        <taxon>Strongyloides</taxon>
    </lineage>
</organism>
<protein>
    <submittedName>
        <fullName evidence="2">COesterase domain-containing protein</fullName>
    </submittedName>
</protein>
<evidence type="ECO:0000313" key="2">
    <source>
        <dbReference type="WBParaSite" id="SPAL_0001530400.1"/>
    </source>
</evidence>
<name>A0A0N5CBN9_STREA</name>
<dbReference type="WBParaSite" id="SPAL_0001530400.1">
    <property type="protein sequence ID" value="SPAL_0001530400.1"/>
    <property type="gene ID" value="SPAL_0001530400"/>
</dbReference>
<dbReference type="Gene3D" id="1.10.510.10">
    <property type="entry name" value="Transferase(Phosphotransferase) domain 1"/>
    <property type="match status" value="1"/>
</dbReference>
<dbReference type="AlphaFoldDB" id="A0A0N5CBN9"/>
<dbReference type="Proteomes" id="UP000046392">
    <property type="component" value="Unplaced"/>
</dbReference>
<accession>A0A0N5CBN9</accession>
<keyword evidence="1" id="KW-1185">Reference proteome</keyword>
<evidence type="ECO:0000313" key="1">
    <source>
        <dbReference type="Proteomes" id="UP000046392"/>
    </source>
</evidence>
<reference evidence="2" key="1">
    <citation type="submission" date="2017-02" db="UniProtKB">
        <authorList>
            <consortium name="WormBaseParasite"/>
        </authorList>
    </citation>
    <scope>IDENTIFICATION</scope>
</reference>
<sequence>MLNPDISNPVLIDFGSCYDHEANIPFNSISGTHDFSGLFLHNLINGSIYDDNTSLYFNCFTWASGEKLSWQNDNQHLKTPNYYIEEKVRFLNRGYEPFQNSSINVKSKKILEIIHDAVINKESDYMAIKNKISQVYFYNSLALSLSKDFKNPSLNREVIFDENYLRNIPSDNFALLCSF</sequence>
<proteinExistence type="predicted"/>